<dbReference type="EMBL" id="LXQA010151044">
    <property type="protein sequence ID" value="MCI26055.1"/>
    <property type="molecule type" value="Genomic_DNA"/>
</dbReference>
<dbReference type="InterPro" id="IPR001232">
    <property type="entry name" value="SKP1-like"/>
</dbReference>
<accession>A0A392QS27</accession>
<dbReference type="Proteomes" id="UP000265520">
    <property type="component" value="Unassembled WGS sequence"/>
</dbReference>
<evidence type="ECO:0000256" key="2">
    <source>
        <dbReference type="ARBA" id="ARBA00009993"/>
    </source>
</evidence>
<dbReference type="CDD" id="cd18322">
    <property type="entry name" value="BTB_POZ_SKP1"/>
    <property type="match status" value="1"/>
</dbReference>
<feature type="domain" description="SKP1 component dimerisation" evidence="5">
    <location>
        <begin position="103"/>
        <end position="149"/>
    </location>
</feature>
<evidence type="ECO:0000313" key="7">
    <source>
        <dbReference type="EMBL" id="MCI26055.1"/>
    </source>
</evidence>
<dbReference type="GO" id="GO:0009867">
    <property type="term" value="P:jasmonic acid mediated signaling pathway"/>
    <property type="evidence" value="ECO:0007669"/>
    <property type="project" value="UniProtKB-ARBA"/>
</dbReference>
<dbReference type="SUPFAM" id="SSF81382">
    <property type="entry name" value="Skp1 dimerisation domain-like"/>
    <property type="match status" value="1"/>
</dbReference>
<keyword evidence="8" id="KW-1185">Reference proteome</keyword>
<evidence type="ECO:0000259" key="5">
    <source>
        <dbReference type="Pfam" id="PF01466"/>
    </source>
</evidence>
<dbReference type="GO" id="GO:0006511">
    <property type="term" value="P:ubiquitin-dependent protein catabolic process"/>
    <property type="evidence" value="ECO:0007669"/>
    <property type="project" value="InterPro"/>
</dbReference>
<reference evidence="7 8" key="1">
    <citation type="journal article" date="2018" name="Front. Plant Sci.">
        <title>Red Clover (Trifolium pratense) and Zigzag Clover (T. medium) - A Picture of Genomic Similarities and Differences.</title>
        <authorList>
            <person name="Dluhosova J."/>
            <person name="Istvanek J."/>
            <person name="Nedelnik J."/>
            <person name="Repkova J."/>
        </authorList>
    </citation>
    <scope>NUCLEOTIDE SEQUENCE [LARGE SCALE GENOMIC DNA]</scope>
    <source>
        <strain evidence="8">cv. 10/8</strain>
        <tissue evidence="7">Leaf</tissue>
    </source>
</reference>
<dbReference type="InterPro" id="IPR016073">
    <property type="entry name" value="Skp1_comp_POZ"/>
</dbReference>
<dbReference type="InterPro" id="IPR016897">
    <property type="entry name" value="SKP1"/>
</dbReference>
<dbReference type="FunFam" id="3.30.710.10:FF:000026">
    <property type="entry name" value="E3 ubiquitin ligase complex SCF subunit"/>
    <property type="match status" value="1"/>
</dbReference>
<sequence>MSSSRKINLKSSDGEIFEIDEAVAMESQTLKHMIEDCADNTAITTIHNVTGNILTKVIEYCKKHVEARSSETCLKAWDAEFVKVDPGTLVGLVNAANYLNIESLLDLACKAIADMMVGKTPEEIRNTFNIVNDYSPEEEEEARREIQWAFE</sequence>
<dbReference type="SMART" id="SM00512">
    <property type="entry name" value="Skp1"/>
    <property type="match status" value="1"/>
</dbReference>
<comment type="function">
    <text evidence="4">Involved in ubiquitination and subsequent proteasomal degradation of target proteins. Together with CUL1, RBX1 and a F-box protein, it forms a SCF E3 ubiquitin ligase complex. The functional specificity of this complex depends on the type of F-box protein. In the SCF complex, it serves as an adapter that links the F-box protein to CUL1.</text>
</comment>
<dbReference type="PANTHER" id="PTHR11165">
    <property type="entry name" value="SKP1"/>
    <property type="match status" value="1"/>
</dbReference>
<name>A0A392QS27_9FABA</name>
<dbReference type="Pfam" id="PF01466">
    <property type="entry name" value="Skp1"/>
    <property type="match status" value="1"/>
</dbReference>
<dbReference type="PIRSF" id="PIRSF028729">
    <property type="entry name" value="E3_ubiquit_lig_SCF_Skp"/>
    <property type="match status" value="1"/>
</dbReference>
<proteinExistence type="inferred from homology"/>
<dbReference type="UniPathway" id="UPA00143"/>
<evidence type="ECO:0000256" key="4">
    <source>
        <dbReference type="PIRNR" id="PIRNR028729"/>
    </source>
</evidence>
<comment type="pathway">
    <text evidence="1 4">Protein modification; protein ubiquitination.</text>
</comment>
<evidence type="ECO:0000313" key="8">
    <source>
        <dbReference type="Proteomes" id="UP000265520"/>
    </source>
</evidence>
<protein>
    <recommendedName>
        <fullName evidence="4">SKP1-like protein</fullName>
    </recommendedName>
</protein>
<comment type="similarity">
    <text evidence="2 4">Belongs to the SKP1 family.</text>
</comment>
<comment type="caution">
    <text evidence="7">The sequence shown here is derived from an EMBL/GenBank/DDBJ whole genome shotgun (WGS) entry which is preliminary data.</text>
</comment>
<dbReference type="SUPFAM" id="SSF54695">
    <property type="entry name" value="POZ domain"/>
    <property type="match status" value="1"/>
</dbReference>
<organism evidence="7 8">
    <name type="scientific">Trifolium medium</name>
    <dbReference type="NCBI Taxonomy" id="97028"/>
    <lineage>
        <taxon>Eukaryota</taxon>
        <taxon>Viridiplantae</taxon>
        <taxon>Streptophyta</taxon>
        <taxon>Embryophyta</taxon>
        <taxon>Tracheophyta</taxon>
        <taxon>Spermatophyta</taxon>
        <taxon>Magnoliopsida</taxon>
        <taxon>eudicotyledons</taxon>
        <taxon>Gunneridae</taxon>
        <taxon>Pentapetalae</taxon>
        <taxon>rosids</taxon>
        <taxon>fabids</taxon>
        <taxon>Fabales</taxon>
        <taxon>Fabaceae</taxon>
        <taxon>Papilionoideae</taxon>
        <taxon>50 kb inversion clade</taxon>
        <taxon>NPAAA clade</taxon>
        <taxon>Hologalegina</taxon>
        <taxon>IRL clade</taxon>
        <taxon>Trifolieae</taxon>
        <taxon>Trifolium</taxon>
    </lineage>
</organism>
<keyword evidence="3 4" id="KW-0833">Ubl conjugation pathway</keyword>
<dbReference type="InterPro" id="IPR016072">
    <property type="entry name" value="Skp1_comp_dimer"/>
</dbReference>
<dbReference type="AlphaFoldDB" id="A0A392QS27"/>
<dbReference type="InterPro" id="IPR036296">
    <property type="entry name" value="SKP1-like_dim_sf"/>
</dbReference>
<evidence type="ECO:0000259" key="6">
    <source>
        <dbReference type="Pfam" id="PF03931"/>
    </source>
</evidence>
<evidence type="ECO:0000256" key="1">
    <source>
        <dbReference type="ARBA" id="ARBA00004906"/>
    </source>
</evidence>
<evidence type="ECO:0000256" key="3">
    <source>
        <dbReference type="ARBA" id="ARBA00022786"/>
    </source>
</evidence>
<feature type="domain" description="SKP1 component POZ" evidence="6">
    <location>
        <begin position="6"/>
        <end position="65"/>
    </location>
</feature>
<dbReference type="GO" id="GO:0016567">
    <property type="term" value="P:protein ubiquitination"/>
    <property type="evidence" value="ECO:0007669"/>
    <property type="project" value="UniProtKB-UniRule"/>
</dbReference>
<dbReference type="Pfam" id="PF03931">
    <property type="entry name" value="Skp1_POZ"/>
    <property type="match status" value="1"/>
</dbReference>
<dbReference type="InterPro" id="IPR011333">
    <property type="entry name" value="SKP1/BTB/POZ_sf"/>
</dbReference>
<dbReference type="Gene3D" id="3.30.710.10">
    <property type="entry name" value="Potassium Channel Kv1.1, Chain A"/>
    <property type="match status" value="1"/>
</dbReference>
<comment type="subunit">
    <text evidence="4">Part of a SCF (SKP1-cullin-F-box) protein ligase complex.</text>
</comment>